<comment type="caution">
    <text evidence="1">The sequence shown here is derived from an EMBL/GenBank/DDBJ whole genome shotgun (WGS) entry which is preliminary data.</text>
</comment>
<protein>
    <submittedName>
        <fullName evidence="1">Uncharacterized protein</fullName>
    </submittedName>
</protein>
<dbReference type="AlphaFoldDB" id="A0A9N7VS38"/>
<sequence length="153" mass="15666">MDTAVQRSHVSHIPAAALQSAWLSVDGSSVDHCCCTDPSTSVTSAPTPIASLHRRPTLGTQRSADLSLFTALPVDCEKTSVCSGVFGKRALGQLAPSAPRRPFTGTALKEALSQSNSGEPDCALPDLGKRFSLSSPAAAAAHEVVTPASAAVV</sequence>
<dbReference type="Proteomes" id="UP001153269">
    <property type="component" value="Unassembled WGS sequence"/>
</dbReference>
<evidence type="ECO:0000313" key="1">
    <source>
        <dbReference type="EMBL" id="CAB1455764.1"/>
    </source>
</evidence>
<dbReference type="EMBL" id="CADEAL010004269">
    <property type="protein sequence ID" value="CAB1455764.1"/>
    <property type="molecule type" value="Genomic_DNA"/>
</dbReference>
<keyword evidence="2" id="KW-1185">Reference proteome</keyword>
<proteinExistence type="predicted"/>
<evidence type="ECO:0000313" key="2">
    <source>
        <dbReference type="Proteomes" id="UP001153269"/>
    </source>
</evidence>
<accession>A0A9N7VS38</accession>
<reference evidence="1" key="1">
    <citation type="submission" date="2020-03" db="EMBL/GenBank/DDBJ databases">
        <authorList>
            <person name="Weist P."/>
        </authorList>
    </citation>
    <scope>NUCLEOTIDE SEQUENCE</scope>
</reference>
<organism evidence="1 2">
    <name type="scientific">Pleuronectes platessa</name>
    <name type="common">European plaice</name>
    <dbReference type="NCBI Taxonomy" id="8262"/>
    <lineage>
        <taxon>Eukaryota</taxon>
        <taxon>Metazoa</taxon>
        <taxon>Chordata</taxon>
        <taxon>Craniata</taxon>
        <taxon>Vertebrata</taxon>
        <taxon>Euteleostomi</taxon>
        <taxon>Actinopterygii</taxon>
        <taxon>Neopterygii</taxon>
        <taxon>Teleostei</taxon>
        <taxon>Neoteleostei</taxon>
        <taxon>Acanthomorphata</taxon>
        <taxon>Carangaria</taxon>
        <taxon>Pleuronectiformes</taxon>
        <taxon>Pleuronectoidei</taxon>
        <taxon>Pleuronectidae</taxon>
        <taxon>Pleuronectes</taxon>
    </lineage>
</organism>
<name>A0A9N7VS38_PLEPL</name>
<gene>
    <name evidence="1" type="ORF">PLEPLA_LOCUS43545</name>
</gene>